<feature type="transmembrane region" description="Helical" evidence="1">
    <location>
        <begin position="38"/>
        <end position="57"/>
    </location>
</feature>
<comment type="caution">
    <text evidence="2">The sequence shown here is derived from an EMBL/GenBank/DDBJ whole genome shotgun (WGS) entry which is preliminary data.</text>
</comment>
<dbReference type="EMBL" id="CM035435">
    <property type="protein sequence ID" value="KAH7290645.1"/>
    <property type="molecule type" value="Genomic_DNA"/>
</dbReference>
<keyword evidence="1" id="KW-1133">Transmembrane helix</keyword>
<keyword evidence="1" id="KW-0812">Transmembrane</keyword>
<proteinExistence type="predicted"/>
<dbReference type="AlphaFoldDB" id="A0A8T2R4X7"/>
<gene>
    <name evidence="2" type="ORF">KP509_30G057900</name>
</gene>
<keyword evidence="1" id="KW-0472">Membrane</keyword>
<organism evidence="2 3">
    <name type="scientific">Ceratopteris richardii</name>
    <name type="common">Triangle waterfern</name>
    <dbReference type="NCBI Taxonomy" id="49495"/>
    <lineage>
        <taxon>Eukaryota</taxon>
        <taxon>Viridiplantae</taxon>
        <taxon>Streptophyta</taxon>
        <taxon>Embryophyta</taxon>
        <taxon>Tracheophyta</taxon>
        <taxon>Polypodiopsida</taxon>
        <taxon>Polypodiidae</taxon>
        <taxon>Polypodiales</taxon>
        <taxon>Pteridineae</taxon>
        <taxon>Pteridaceae</taxon>
        <taxon>Parkerioideae</taxon>
        <taxon>Ceratopteris</taxon>
    </lineage>
</organism>
<evidence type="ECO:0000313" key="2">
    <source>
        <dbReference type="EMBL" id="KAH7290645.1"/>
    </source>
</evidence>
<reference evidence="2" key="1">
    <citation type="submission" date="2021-08" db="EMBL/GenBank/DDBJ databases">
        <title>WGS assembly of Ceratopteris richardii.</title>
        <authorList>
            <person name="Marchant D.B."/>
            <person name="Chen G."/>
            <person name="Jenkins J."/>
            <person name="Shu S."/>
            <person name="Leebens-Mack J."/>
            <person name="Grimwood J."/>
            <person name="Schmutz J."/>
            <person name="Soltis P."/>
            <person name="Soltis D."/>
            <person name="Chen Z.-H."/>
        </authorList>
    </citation>
    <scope>NUCLEOTIDE SEQUENCE</scope>
    <source>
        <strain evidence="2">Whitten #5841</strain>
        <tissue evidence="2">Leaf</tissue>
    </source>
</reference>
<keyword evidence="3" id="KW-1185">Reference proteome</keyword>
<evidence type="ECO:0000313" key="3">
    <source>
        <dbReference type="Proteomes" id="UP000825935"/>
    </source>
</evidence>
<feature type="transmembrane region" description="Helical" evidence="1">
    <location>
        <begin position="78"/>
        <end position="100"/>
    </location>
</feature>
<sequence length="107" mass="12359">MPKLVVPCQSNFYLGCAVRYWTGATKDKHDYHEKEKGIIRELAIFGWVTALFWGLCPRRQPSCEKQLVSKMPQLLMEVGSFLVGSFLAVGNCYVCTWSFWNCRFQVL</sequence>
<dbReference type="Proteomes" id="UP000825935">
    <property type="component" value="Chromosome 30"/>
</dbReference>
<protein>
    <submittedName>
        <fullName evidence="2">Uncharacterized protein</fullName>
    </submittedName>
</protein>
<evidence type="ECO:0000256" key="1">
    <source>
        <dbReference type="SAM" id="Phobius"/>
    </source>
</evidence>
<accession>A0A8T2R4X7</accession>
<name>A0A8T2R4X7_CERRI</name>